<name>A0AAN8IE26_TRICO</name>
<organism evidence="1 2">
    <name type="scientific">Trichostrongylus colubriformis</name>
    <name type="common">Black scour worm</name>
    <dbReference type="NCBI Taxonomy" id="6319"/>
    <lineage>
        <taxon>Eukaryota</taxon>
        <taxon>Metazoa</taxon>
        <taxon>Ecdysozoa</taxon>
        <taxon>Nematoda</taxon>
        <taxon>Chromadorea</taxon>
        <taxon>Rhabditida</taxon>
        <taxon>Rhabditina</taxon>
        <taxon>Rhabditomorpha</taxon>
        <taxon>Strongyloidea</taxon>
        <taxon>Trichostrongylidae</taxon>
        <taxon>Trichostrongylus</taxon>
    </lineage>
</organism>
<comment type="caution">
    <text evidence="1">The sequence shown here is derived from an EMBL/GenBank/DDBJ whole genome shotgun (WGS) entry which is preliminary data.</text>
</comment>
<dbReference type="Proteomes" id="UP001331761">
    <property type="component" value="Unassembled WGS sequence"/>
</dbReference>
<dbReference type="Pfam" id="PF12150">
    <property type="entry name" value="MFP2b"/>
    <property type="match status" value="1"/>
</dbReference>
<accession>A0AAN8IE26</accession>
<sequence>MPPHVEYVALWNPRNAAPHWGAVYMDQRLRVEGSFIQDGRIKNLTQPEMAREAIRLLQYVGTPESNNFKFVWVLAKNLDAATAVSMKALSDSCSPRLAPAVFQSQFLGKVYVLTKQRCSCSCAGANVQS</sequence>
<protein>
    <submittedName>
        <fullName evidence="1">Uncharacterized protein</fullName>
    </submittedName>
</protein>
<dbReference type="AlphaFoldDB" id="A0AAN8IE26"/>
<gene>
    <name evidence="1" type="ORF">GCK32_008698</name>
</gene>
<evidence type="ECO:0000313" key="2">
    <source>
        <dbReference type="Proteomes" id="UP001331761"/>
    </source>
</evidence>
<reference evidence="1 2" key="1">
    <citation type="submission" date="2019-10" db="EMBL/GenBank/DDBJ databases">
        <title>Assembly and Annotation for the nematode Trichostrongylus colubriformis.</title>
        <authorList>
            <person name="Martin J."/>
        </authorList>
    </citation>
    <scope>NUCLEOTIDE SEQUENCE [LARGE SCALE GENOMIC DNA]</scope>
    <source>
        <strain evidence="1">G859</strain>
        <tissue evidence="1">Whole worm</tissue>
    </source>
</reference>
<dbReference type="EMBL" id="WIXE01024173">
    <property type="protein sequence ID" value="KAK5965838.1"/>
    <property type="molecule type" value="Genomic_DNA"/>
</dbReference>
<evidence type="ECO:0000313" key="1">
    <source>
        <dbReference type="EMBL" id="KAK5965838.1"/>
    </source>
</evidence>
<keyword evidence="2" id="KW-1185">Reference proteome</keyword>
<dbReference type="SUPFAM" id="SSF141739">
    <property type="entry name" value="MFPT repeat-like"/>
    <property type="match status" value="1"/>
</dbReference>
<proteinExistence type="predicted"/>
<dbReference type="InterPro" id="IPR021010">
    <property type="entry name" value="Cytosolic_motility_protein"/>
</dbReference>